<dbReference type="SMART" id="SM00479">
    <property type="entry name" value="EXOIII"/>
    <property type="match status" value="1"/>
</dbReference>
<sequence length="202" mass="22132">MPQLICVFDTETTGLPAFKLPSTDPRQPHIVDICALLYTPNGELVDSFETLVKPDGWEIPDDVAAIHGITTEMALAEGIPEVEAWLGFLGIWQQAGLRVAHNVAFDDRITRIGLLRYFDEETADTFKAGPNYCTCLNSKNLVQCPPTAKMVAAGFGNQFKNPTVAEALLHFTGEELVGGHRARPDTEACARIYFALQQLKAA</sequence>
<protein>
    <submittedName>
        <fullName evidence="5">3'-5' exonuclease</fullName>
    </submittedName>
    <submittedName>
        <fullName evidence="7">DNA polymerase-3 subunit epsilon</fullName>
    </submittedName>
</protein>
<dbReference type="AlphaFoldDB" id="A0A1G7JCV7"/>
<dbReference type="InterPro" id="IPR013520">
    <property type="entry name" value="Ribonucl_H"/>
</dbReference>
<dbReference type="Proteomes" id="UP000182413">
    <property type="component" value="Unassembled WGS sequence"/>
</dbReference>
<keyword evidence="3 5" id="KW-0269">Exonuclease</keyword>
<dbReference type="GO" id="GO:0008408">
    <property type="term" value="F:3'-5' exonuclease activity"/>
    <property type="evidence" value="ECO:0007669"/>
    <property type="project" value="TreeGrafter"/>
</dbReference>
<evidence type="ECO:0000313" key="9">
    <source>
        <dbReference type="Proteomes" id="UP001278050"/>
    </source>
</evidence>
<evidence type="ECO:0000259" key="4">
    <source>
        <dbReference type="SMART" id="SM00479"/>
    </source>
</evidence>
<evidence type="ECO:0000313" key="6">
    <source>
        <dbReference type="EMBL" id="MDX5995456.1"/>
    </source>
</evidence>
<dbReference type="PANTHER" id="PTHR30231">
    <property type="entry name" value="DNA POLYMERASE III SUBUNIT EPSILON"/>
    <property type="match status" value="1"/>
</dbReference>
<evidence type="ECO:0000256" key="3">
    <source>
        <dbReference type="ARBA" id="ARBA00022839"/>
    </source>
</evidence>
<evidence type="ECO:0000256" key="1">
    <source>
        <dbReference type="ARBA" id="ARBA00022722"/>
    </source>
</evidence>
<evidence type="ECO:0000313" key="7">
    <source>
        <dbReference type="EMBL" id="SDF22760.1"/>
    </source>
</evidence>
<dbReference type="InterPro" id="IPR012337">
    <property type="entry name" value="RNaseH-like_sf"/>
</dbReference>
<dbReference type="GO" id="GO:0003676">
    <property type="term" value="F:nucleic acid binding"/>
    <property type="evidence" value="ECO:0007669"/>
    <property type="project" value="InterPro"/>
</dbReference>
<dbReference type="EMBL" id="JAWXXP010000001">
    <property type="protein sequence ID" value="MDX5995411.1"/>
    <property type="molecule type" value="Genomic_DNA"/>
</dbReference>
<dbReference type="SUPFAM" id="SSF53098">
    <property type="entry name" value="Ribonuclease H-like"/>
    <property type="match status" value="1"/>
</dbReference>
<keyword evidence="2" id="KW-0378">Hydrolase</keyword>
<evidence type="ECO:0000313" key="8">
    <source>
        <dbReference type="Proteomes" id="UP000182413"/>
    </source>
</evidence>
<feature type="domain" description="Exonuclease" evidence="4">
    <location>
        <begin position="4"/>
        <end position="202"/>
    </location>
</feature>
<dbReference type="GO" id="GO:0006259">
    <property type="term" value="P:DNA metabolic process"/>
    <property type="evidence" value="ECO:0007669"/>
    <property type="project" value="UniProtKB-ARBA"/>
</dbReference>
<reference evidence="7 8" key="1">
    <citation type="submission" date="2016-10" db="EMBL/GenBank/DDBJ databases">
        <authorList>
            <person name="de Groot N.N."/>
        </authorList>
    </citation>
    <scope>NUCLEOTIDE SEQUENCE [LARGE SCALE GENOMIC DNA]</scope>
    <source>
        <strain evidence="7 8">JCM 10630</strain>
    </source>
</reference>
<organism evidence="7 8">
    <name type="scientific">Ectopseudomonas alcaliphila</name>
    <dbReference type="NCBI Taxonomy" id="101564"/>
    <lineage>
        <taxon>Bacteria</taxon>
        <taxon>Pseudomonadati</taxon>
        <taxon>Pseudomonadota</taxon>
        <taxon>Gammaproteobacteria</taxon>
        <taxon>Pseudomonadales</taxon>
        <taxon>Pseudomonadaceae</taxon>
        <taxon>Ectopseudomonas</taxon>
    </lineage>
</organism>
<gene>
    <name evidence="7" type="ORF">SAMN05216575_106192</name>
    <name evidence="5" type="ORF">SIM71_25395</name>
    <name evidence="6" type="ORF">SIM71_25625</name>
</gene>
<keyword evidence="1" id="KW-0540">Nuclease</keyword>
<evidence type="ECO:0000256" key="2">
    <source>
        <dbReference type="ARBA" id="ARBA00022801"/>
    </source>
</evidence>
<dbReference type="CDD" id="cd06127">
    <property type="entry name" value="DEDDh"/>
    <property type="match status" value="1"/>
</dbReference>
<accession>A0A1G7JCV7</accession>
<dbReference type="EMBL" id="JAWXXP010000002">
    <property type="protein sequence ID" value="MDX5995456.1"/>
    <property type="molecule type" value="Genomic_DNA"/>
</dbReference>
<proteinExistence type="predicted"/>
<reference evidence="5 9" key="2">
    <citation type="submission" date="2023-11" db="EMBL/GenBank/DDBJ databases">
        <title>MicrobeMod: A computational toolkit for identifying prokaryotic methylation and restriction-modification with nanopore sequencing.</title>
        <authorList>
            <person name="Crits-Christoph A."/>
            <person name="Kang S.C."/>
            <person name="Lee H."/>
            <person name="Ostrov N."/>
        </authorList>
    </citation>
    <scope>NUCLEOTIDE SEQUENCE [LARGE SCALE GENOMIC DNA]</scope>
    <source>
        <strain evidence="5 9">ATCC BAA-571</strain>
    </source>
</reference>
<dbReference type="InterPro" id="IPR036397">
    <property type="entry name" value="RNaseH_sf"/>
</dbReference>
<evidence type="ECO:0000313" key="5">
    <source>
        <dbReference type="EMBL" id="MDX5995411.1"/>
    </source>
</evidence>
<dbReference type="OrthoDB" id="280774at2"/>
<dbReference type="Gene3D" id="3.30.420.10">
    <property type="entry name" value="Ribonuclease H-like superfamily/Ribonuclease H"/>
    <property type="match status" value="1"/>
</dbReference>
<dbReference type="Pfam" id="PF00929">
    <property type="entry name" value="RNase_T"/>
    <property type="match status" value="1"/>
</dbReference>
<dbReference type="RefSeq" id="WP_074680617.1">
    <property type="nucleotide sequence ID" value="NZ_CBCSET010000010.1"/>
</dbReference>
<dbReference type="PANTHER" id="PTHR30231:SF4">
    <property type="entry name" value="PROTEIN NEN2"/>
    <property type="match status" value="1"/>
</dbReference>
<dbReference type="EMBL" id="FNAE01000006">
    <property type="protein sequence ID" value="SDF22760.1"/>
    <property type="molecule type" value="Genomic_DNA"/>
</dbReference>
<name>A0A1G7JCV7_9GAMM</name>
<keyword evidence="9" id="KW-1185">Reference proteome</keyword>
<dbReference type="Proteomes" id="UP001278050">
    <property type="component" value="Unassembled WGS sequence"/>
</dbReference>